<dbReference type="VEuPathDB" id="FungiDB:BD410DRAFT_837666"/>
<evidence type="ECO:0000313" key="3">
    <source>
        <dbReference type="Proteomes" id="UP000294933"/>
    </source>
</evidence>
<reference evidence="2 3" key="1">
    <citation type="submission" date="2018-06" db="EMBL/GenBank/DDBJ databases">
        <title>A transcriptomic atlas of mushroom development highlights an independent origin of complex multicellularity.</title>
        <authorList>
            <consortium name="DOE Joint Genome Institute"/>
            <person name="Krizsan K."/>
            <person name="Almasi E."/>
            <person name="Merenyi Z."/>
            <person name="Sahu N."/>
            <person name="Viragh M."/>
            <person name="Koszo T."/>
            <person name="Mondo S."/>
            <person name="Kiss B."/>
            <person name="Balint B."/>
            <person name="Kues U."/>
            <person name="Barry K."/>
            <person name="Hegedus J.C."/>
            <person name="Henrissat B."/>
            <person name="Johnson J."/>
            <person name="Lipzen A."/>
            <person name="Ohm R."/>
            <person name="Nagy I."/>
            <person name="Pangilinan J."/>
            <person name="Yan J."/>
            <person name="Xiong Y."/>
            <person name="Grigoriev I.V."/>
            <person name="Hibbett D.S."/>
            <person name="Nagy L.G."/>
        </authorList>
    </citation>
    <scope>NUCLEOTIDE SEQUENCE [LARGE SCALE GENOMIC DNA]</scope>
    <source>
        <strain evidence="2 3">SZMC22713</strain>
    </source>
</reference>
<feature type="region of interest" description="Disordered" evidence="1">
    <location>
        <begin position="1"/>
        <end position="78"/>
    </location>
</feature>
<sequence length="462" mass="50829">MSEEQAPTAKPTYLTRSKVAKQTLTSPSATRLGTGKEKAHIAQKPVAKTSATCKTKGSRPVKSSEILHDQAQAGSSTRAHHALLESLDYMKRNDPPITGDFTLAPPSNGTPLPLRTVLRTAPPKCPPVYKKNALVGTRAPTMSEVRVNVAFRLDKVVVYEPLVRQLLGAADELIDELVVDVGQVDHHTWLSSVHPAYTSRNLPLVLHNEHDVEAWVFSVLIRPAVAAIKAHMASKDTPAASKSTVAFKHVTDGQFPNVGSAGGKESIPDGILWDADKNPQSTYELKSPSIVGPQSLKSRKYRILSAPLLSWPSMPVGRAMKFNWPGKRANVNSFDTETRVIMQIWCQMLEWNVEYAMLSSFSSTIFFVKRGDTLFLSREILREDRPLHFVFAFLALSLGCISRDKLILPEVNTTWWPKDIGDPASEGYTGPGIDLRTLPNTYWGEIEGPSEKSQSEGGPEDS</sequence>
<dbReference type="STRING" id="50990.A0A4Y7QBH2"/>
<feature type="compositionally biased region" description="Polar residues" evidence="1">
    <location>
        <begin position="20"/>
        <end position="31"/>
    </location>
</feature>
<accession>A0A4Y7QBH2</accession>
<name>A0A4Y7QBH2_9AGAM</name>
<dbReference type="EMBL" id="ML170165">
    <property type="protein sequence ID" value="TDL24736.1"/>
    <property type="molecule type" value="Genomic_DNA"/>
</dbReference>
<keyword evidence="3" id="KW-1185">Reference proteome</keyword>
<dbReference type="OrthoDB" id="2803094at2759"/>
<proteinExistence type="predicted"/>
<protein>
    <submittedName>
        <fullName evidence="2">Uncharacterized protein</fullName>
    </submittedName>
</protein>
<feature type="region of interest" description="Disordered" evidence="1">
    <location>
        <begin position="439"/>
        <end position="462"/>
    </location>
</feature>
<dbReference type="Proteomes" id="UP000294933">
    <property type="component" value="Unassembled WGS sequence"/>
</dbReference>
<evidence type="ECO:0000313" key="2">
    <source>
        <dbReference type="EMBL" id="TDL24736.1"/>
    </source>
</evidence>
<organism evidence="2 3">
    <name type="scientific">Rickenella mellea</name>
    <dbReference type="NCBI Taxonomy" id="50990"/>
    <lineage>
        <taxon>Eukaryota</taxon>
        <taxon>Fungi</taxon>
        <taxon>Dikarya</taxon>
        <taxon>Basidiomycota</taxon>
        <taxon>Agaricomycotina</taxon>
        <taxon>Agaricomycetes</taxon>
        <taxon>Hymenochaetales</taxon>
        <taxon>Rickenellaceae</taxon>
        <taxon>Rickenella</taxon>
    </lineage>
</organism>
<evidence type="ECO:0000256" key="1">
    <source>
        <dbReference type="SAM" id="MobiDB-lite"/>
    </source>
</evidence>
<dbReference type="AlphaFoldDB" id="A0A4Y7QBH2"/>
<gene>
    <name evidence="2" type="ORF">BD410DRAFT_837666</name>
</gene>